<proteinExistence type="predicted"/>
<evidence type="ECO:0000313" key="2">
    <source>
        <dbReference type="EMBL" id="KAK6329603.1"/>
    </source>
</evidence>
<feature type="region of interest" description="Disordered" evidence="1">
    <location>
        <begin position="205"/>
        <end position="277"/>
    </location>
</feature>
<evidence type="ECO:0000256" key="1">
    <source>
        <dbReference type="SAM" id="MobiDB-lite"/>
    </source>
</evidence>
<feature type="compositionally biased region" description="Polar residues" evidence="1">
    <location>
        <begin position="240"/>
        <end position="261"/>
    </location>
</feature>
<keyword evidence="3" id="KW-1185">Reference proteome</keyword>
<evidence type="ECO:0000313" key="3">
    <source>
        <dbReference type="Proteomes" id="UP001375240"/>
    </source>
</evidence>
<dbReference type="AlphaFoldDB" id="A0AAV9TVN8"/>
<name>A0AAV9TVN8_9PEZI</name>
<protein>
    <submittedName>
        <fullName evidence="2">Uncharacterized protein</fullName>
    </submittedName>
</protein>
<dbReference type="EMBL" id="JAVHNQ010000021">
    <property type="protein sequence ID" value="KAK6329603.1"/>
    <property type="molecule type" value="Genomic_DNA"/>
</dbReference>
<sequence length="328" mass="35972">MASGPYLITSFTRYTLEDHEWFPAPGTLIRARLPRLINGPGSGTSSQASSSCYTPETPGFSSAHFVIVLGTSPTDNGFVVSVYPIMSFSKYGQLPAAERVKSNPKLSIADKRLLLPLPHLKEDLSLESGWRQPETPKGFGVPLDCGQWINNRPAWLWAGTQVFELFYGQSYFVSVPSVTISSSELARIYSYIRATKHAFSIAQVGQGHSGGSSGHPGNPSKFSGRNSRGRGGPASRGHQQKSGKYQKNYSQSGSSNNQANHLSGYEGDSSPKDTSFALLEPTFDDDMELLDYLRSPERNDLAAYHYNSPAENNQTYDSSQVRAWLKDI</sequence>
<organism evidence="2 3">
    <name type="scientific">Orbilia brochopaga</name>
    <dbReference type="NCBI Taxonomy" id="3140254"/>
    <lineage>
        <taxon>Eukaryota</taxon>
        <taxon>Fungi</taxon>
        <taxon>Dikarya</taxon>
        <taxon>Ascomycota</taxon>
        <taxon>Pezizomycotina</taxon>
        <taxon>Orbiliomycetes</taxon>
        <taxon>Orbiliales</taxon>
        <taxon>Orbiliaceae</taxon>
        <taxon>Orbilia</taxon>
    </lineage>
</organism>
<reference evidence="2 3" key="1">
    <citation type="submission" date="2019-10" db="EMBL/GenBank/DDBJ databases">
        <authorList>
            <person name="Palmer J.M."/>
        </authorList>
    </citation>
    <scope>NUCLEOTIDE SEQUENCE [LARGE SCALE GENOMIC DNA]</scope>
    <source>
        <strain evidence="2 3">TWF696</strain>
    </source>
</reference>
<accession>A0AAV9TVN8</accession>
<gene>
    <name evidence="2" type="ORF">TWF696_004705</name>
</gene>
<dbReference type="Proteomes" id="UP001375240">
    <property type="component" value="Unassembled WGS sequence"/>
</dbReference>
<comment type="caution">
    <text evidence="2">The sequence shown here is derived from an EMBL/GenBank/DDBJ whole genome shotgun (WGS) entry which is preliminary data.</text>
</comment>